<organism evidence="3 4">
    <name type="scientific">Mycena maculata</name>
    <dbReference type="NCBI Taxonomy" id="230809"/>
    <lineage>
        <taxon>Eukaryota</taxon>
        <taxon>Fungi</taxon>
        <taxon>Dikarya</taxon>
        <taxon>Basidiomycota</taxon>
        <taxon>Agaricomycotina</taxon>
        <taxon>Agaricomycetes</taxon>
        <taxon>Agaricomycetidae</taxon>
        <taxon>Agaricales</taxon>
        <taxon>Marasmiineae</taxon>
        <taxon>Mycenaceae</taxon>
        <taxon>Mycena</taxon>
    </lineage>
</organism>
<keyword evidence="1" id="KW-1133">Transmembrane helix</keyword>
<evidence type="ECO:0000313" key="4">
    <source>
        <dbReference type="Proteomes" id="UP001215280"/>
    </source>
</evidence>
<name>A0AAD7ILW6_9AGAR</name>
<dbReference type="AlphaFoldDB" id="A0AAD7ILW6"/>
<keyword evidence="1" id="KW-0472">Membrane</keyword>
<evidence type="ECO:0000256" key="1">
    <source>
        <dbReference type="SAM" id="Phobius"/>
    </source>
</evidence>
<feature type="transmembrane region" description="Helical" evidence="1">
    <location>
        <begin position="161"/>
        <end position="179"/>
    </location>
</feature>
<evidence type="ECO:0000259" key="2">
    <source>
        <dbReference type="Pfam" id="PF14832"/>
    </source>
</evidence>
<proteinExistence type="predicted"/>
<sequence>MPLHHIFVPKGLYLPKDKTALTDAITGLYTAPPAFYVVVLFIDLEPGNIFVGGKTTERMVCIGVEHIVRNFSDDARKRNFMGHYEKVFGPFTKGRGSDWEIQVTDCDVSIRLAEIVCWVLMAVMAEAALESKQDGSTRVEFRRGRNTEAGEQSHTAHGDGVFVGTALIYGSLLLCIFFPTRFPYQSKGKETEAIATDSASRAHCVTRRRPRGKNGI</sequence>
<reference evidence="3" key="1">
    <citation type="submission" date="2023-03" db="EMBL/GenBank/DDBJ databases">
        <title>Massive genome expansion in bonnet fungi (Mycena s.s.) driven by repeated elements and novel gene families across ecological guilds.</title>
        <authorList>
            <consortium name="Lawrence Berkeley National Laboratory"/>
            <person name="Harder C.B."/>
            <person name="Miyauchi S."/>
            <person name="Viragh M."/>
            <person name="Kuo A."/>
            <person name="Thoen E."/>
            <person name="Andreopoulos B."/>
            <person name="Lu D."/>
            <person name="Skrede I."/>
            <person name="Drula E."/>
            <person name="Henrissat B."/>
            <person name="Morin E."/>
            <person name="Kohler A."/>
            <person name="Barry K."/>
            <person name="LaButti K."/>
            <person name="Morin E."/>
            <person name="Salamov A."/>
            <person name="Lipzen A."/>
            <person name="Mereny Z."/>
            <person name="Hegedus B."/>
            <person name="Baldrian P."/>
            <person name="Stursova M."/>
            <person name="Weitz H."/>
            <person name="Taylor A."/>
            <person name="Grigoriev I.V."/>
            <person name="Nagy L.G."/>
            <person name="Martin F."/>
            <person name="Kauserud H."/>
        </authorList>
    </citation>
    <scope>NUCLEOTIDE SEQUENCE</scope>
    <source>
        <strain evidence="3">CBHHK188m</strain>
    </source>
</reference>
<gene>
    <name evidence="3" type="ORF">DFH07DRAFT_749588</name>
</gene>
<protein>
    <submittedName>
        <fullName evidence="3">Oxalocrotonate tautomerase enzyme-domain-containing protein</fullName>
    </submittedName>
</protein>
<keyword evidence="1" id="KW-0812">Transmembrane</keyword>
<accession>A0AAD7ILW6</accession>
<dbReference type="InterPro" id="IPR028116">
    <property type="entry name" value="Cis-CaaD-like"/>
</dbReference>
<dbReference type="InterPro" id="IPR014347">
    <property type="entry name" value="Tautomerase/MIF_sf"/>
</dbReference>
<dbReference type="Proteomes" id="UP001215280">
    <property type="component" value="Unassembled WGS sequence"/>
</dbReference>
<keyword evidence="4" id="KW-1185">Reference proteome</keyword>
<feature type="domain" description="Tautomerase cis-CaaD-like" evidence="2">
    <location>
        <begin position="1"/>
        <end position="108"/>
    </location>
</feature>
<evidence type="ECO:0000313" key="3">
    <source>
        <dbReference type="EMBL" id="KAJ7744256.1"/>
    </source>
</evidence>
<dbReference type="Pfam" id="PF14832">
    <property type="entry name" value="Tautomerase_3"/>
    <property type="match status" value="1"/>
</dbReference>
<dbReference type="Gene3D" id="3.30.429.10">
    <property type="entry name" value="Macrophage Migration Inhibitory Factor"/>
    <property type="match status" value="1"/>
</dbReference>
<comment type="caution">
    <text evidence="3">The sequence shown here is derived from an EMBL/GenBank/DDBJ whole genome shotgun (WGS) entry which is preliminary data.</text>
</comment>
<dbReference type="EMBL" id="JARJLG010000108">
    <property type="protein sequence ID" value="KAJ7744256.1"/>
    <property type="molecule type" value="Genomic_DNA"/>
</dbReference>